<organism evidence="1 2">
    <name type="scientific">Micromonospora coxensis</name>
    <dbReference type="NCBI Taxonomy" id="356852"/>
    <lineage>
        <taxon>Bacteria</taxon>
        <taxon>Bacillati</taxon>
        <taxon>Actinomycetota</taxon>
        <taxon>Actinomycetes</taxon>
        <taxon>Micromonosporales</taxon>
        <taxon>Micromonosporaceae</taxon>
        <taxon>Micromonospora</taxon>
    </lineage>
</organism>
<dbReference type="AlphaFoldDB" id="A0A1C5GY01"/>
<evidence type="ECO:0000313" key="1">
    <source>
        <dbReference type="EMBL" id="SCG38487.1"/>
    </source>
</evidence>
<gene>
    <name evidence="1" type="ORF">GA0070614_0525</name>
</gene>
<reference evidence="2" key="1">
    <citation type="submission" date="2016-06" db="EMBL/GenBank/DDBJ databases">
        <authorList>
            <person name="Varghese N."/>
            <person name="Submissions Spin"/>
        </authorList>
    </citation>
    <scope>NUCLEOTIDE SEQUENCE [LARGE SCALE GENOMIC DNA]</scope>
    <source>
        <strain evidence="2">DSM 45161</strain>
    </source>
</reference>
<name>A0A1C5GY01_9ACTN</name>
<protein>
    <submittedName>
        <fullName evidence="1">Lecithin:cholesterol acyltransferase</fullName>
    </submittedName>
</protein>
<accession>A0A1C5GY01</accession>
<evidence type="ECO:0000313" key="2">
    <source>
        <dbReference type="Proteomes" id="UP000198215"/>
    </source>
</evidence>
<dbReference type="Proteomes" id="UP000198215">
    <property type="component" value="Chromosome I"/>
</dbReference>
<dbReference type="InterPro" id="IPR003386">
    <property type="entry name" value="LACT/PDAT_acylTrfase"/>
</dbReference>
<dbReference type="Pfam" id="PF02450">
    <property type="entry name" value="LCAT"/>
    <property type="match status" value="1"/>
</dbReference>
<keyword evidence="2" id="KW-1185">Reference proteome</keyword>
<dbReference type="EMBL" id="LT607753">
    <property type="protein sequence ID" value="SCG38487.1"/>
    <property type="molecule type" value="Genomic_DNA"/>
</dbReference>
<dbReference type="InterPro" id="IPR013783">
    <property type="entry name" value="Ig-like_fold"/>
</dbReference>
<dbReference type="SUPFAM" id="SSF53474">
    <property type="entry name" value="alpha/beta-Hydrolases"/>
    <property type="match status" value="1"/>
</dbReference>
<dbReference type="GO" id="GO:0006629">
    <property type="term" value="P:lipid metabolic process"/>
    <property type="evidence" value="ECO:0007669"/>
    <property type="project" value="InterPro"/>
</dbReference>
<dbReference type="GO" id="GO:0008374">
    <property type="term" value="F:O-acyltransferase activity"/>
    <property type="evidence" value="ECO:0007669"/>
    <property type="project" value="InterPro"/>
</dbReference>
<sequence>MIVTVRANADAIVIVPGIMGSTLVDTATGQVLWGLDNVNWYVKAWTTGRGLEALQLTDQERAGQYGRVKATGLLRFPAFARVLAGLEPYSGLVRAVRAAAVHPDAVLEFAYDWRLPVAHNATLLAEAADAHLRAWRAHPAHRAALAAVQGTEPARLVLVAHSMGGLLVRYLHTIPGATESLSKTLTLGTPFHGSVKAAVLLNTGRGAPLPARRPLAAFHRRDADEGLRALAAGLPGVHDLLPSYRCVDELASSRRLTVEDVVDLGGDRDLAEDANRLHQRIDTVALVGHRAMVGTSQPTWQSVKLEAGVITPLYFACEGPVQKQPVRVDRLGDGTVYRDSATADGAAHTYVAQQHGRLAATDDAIAHAVGVITERDVGQLGPPLGAGELGIELPDIVLPNQELSVVVEGVTNPGQVRCTVYDAGNGRRVDTPAIQVRDGEYQASFALPRPGLYRISVDGSGGAPVRQYVLAADPGL</sequence>
<dbReference type="InterPro" id="IPR029058">
    <property type="entry name" value="AB_hydrolase_fold"/>
</dbReference>
<dbReference type="Gene3D" id="2.60.40.10">
    <property type="entry name" value="Immunoglobulins"/>
    <property type="match status" value="1"/>
</dbReference>
<dbReference type="Gene3D" id="3.40.50.1820">
    <property type="entry name" value="alpha/beta hydrolase"/>
    <property type="match status" value="1"/>
</dbReference>
<dbReference type="RefSeq" id="WP_157744900.1">
    <property type="nucleotide sequence ID" value="NZ_LT607753.1"/>
</dbReference>
<keyword evidence="1" id="KW-0012">Acyltransferase</keyword>
<dbReference type="GO" id="GO:0005975">
    <property type="term" value="P:carbohydrate metabolic process"/>
    <property type="evidence" value="ECO:0007669"/>
    <property type="project" value="UniProtKB-ARBA"/>
</dbReference>
<dbReference type="OrthoDB" id="8871309at2"/>
<proteinExistence type="predicted"/>
<keyword evidence="1" id="KW-0808">Transferase</keyword>